<keyword evidence="9 19" id="KW-0812">Transmembrane</keyword>
<evidence type="ECO:0000256" key="10">
    <source>
        <dbReference type="ARBA" id="ARBA00022723"/>
    </source>
</evidence>
<comment type="cofactor">
    <cofactor evidence="1">
        <name>Mg(2+)</name>
        <dbReference type="ChEBI" id="CHEBI:18420"/>
    </cofactor>
</comment>
<evidence type="ECO:0000256" key="4">
    <source>
        <dbReference type="ARBA" id="ARBA00009317"/>
    </source>
</evidence>
<comment type="pathway">
    <text evidence="3">Protein modification; protein glycosylation.</text>
</comment>
<dbReference type="Proteomes" id="UP000016930">
    <property type="component" value="Unassembled WGS sequence"/>
</dbReference>
<evidence type="ECO:0000256" key="3">
    <source>
        <dbReference type="ARBA" id="ARBA00004922"/>
    </source>
</evidence>
<dbReference type="CDD" id="cd06855">
    <property type="entry name" value="GT_GPT_euk"/>
    <property type="match status" value="1"/>
</dbReference>
<evidence type="ECO:0000256" key="13">
    <source>
        <dbReference type="ARBA" id="ARBA00022989"/>
    </source>
</evidence>
<evidence type="ECO:0000256" key="8">
    <source>
        <dbReference type="ARBA" id="ARBA00022679"/>
    </source>
</evidence>
<dbReference type="HOGENOM" id="CLU_029942_1_1_1"/>
<evidence type="ECO:0000256" key="5">
    <source>
        <dbReference type="ARBA" id="ARBA00013225"/>
    </source>
</evidence>
<keyword evidence="8" id="KW-0808">Transferase</keyword>
<evidence type="ECO:0000256" key="16">
    <source>
        <dbReference type="ARBA" id="ARBA00033238"/>
    </source>
</evidence>
<keyword evidence="21" id="KW-1185">Reference proteome</keyword>
<evidence type="ECO:0000256" key="12">
    <source>
        <dbReference type="ARBA" id="ARBA00022842"/>
    </source>
</evidence>
<keyword evidence="7" id="KW-0328">Glycosyltransferase</keyword>
<dbReference type="GO" id="GO:0003975">
    <property type="term" value="F:UDP-N-acetylglucosamine-dolichyl-phosphate N-acetylglucosaminephosphotransferase activity"/>
    <property type="evidence" value="ECO:0007669"/>
    <property type="project" value="UniProtKB-EC"/>
</dbReference>
<evidence type="ECO:0000256" key="18">
    <source>
        <dbReference type="ARBA" id="ARBA00045078"/>
    </source>
</evidence>
<feature type="transmembrane region" description="Helical" evidence="19">
    <location>
        <begin position="86"/>
        <end position="106"/>
    </location>
</feature>
<proteinExistence type="inferred from homology"/>
<dbReference type="GO" id="GO:0046872">
    <property type="term" value="F:metal ion binding"/>
    <property type="evidence" value="ECO:0007669"/>
    <property type="project" value="UniProtKB-KW"/>
</dbReference>
<gene>
    <name evidence="20" type="ORF">CERSUDRAFT_119465</name>
</gene>
<evidence type="ECO:0000256" key="9">
    <source>
        <dbReference type="ARBA" id="ARBA00022692"/>
    </source>
</evidence>
<protein>
    <recommendedName>
        <fullName evidence="6">UDP-N-acetylglucosamine--dolichyl-phosphate N-acetylglucosaminephosphotransferase</fullName>
        <ecNumber evidence="5">2.7.8.15</ecNumber>
    </recommendedName>
    <alternativeName>
        <fullName evidence="15">GlcNAc-1-P transferase</fullName>
    </alternativeName>
    <alternativeName>
        <fullName evidence="16">N-acetylglucosamine-1-phosphate transferase</fullName>
    </alternativeName>
</protein>
<dbReference type="EC" id="2.7.8.15" evidence="5"/>
<evidence type="ECO:0000256" key="6">
    <source>
        <dbReference type="ARBA" id="ARBA00017659"/>
    </source>
</evidence>
<evidence type="ECO:0000256" key="11">
    <source>
        <dbReference type="ARBA" id="ARBA00022824"/>
    </source>
</evidence>
<dbReference type="InterPro" id="IPR033895">
    <property type="entry name" value="GPT"/>
</dbReference>
<dbReference type="GO" id="GO:0005789">
    <property type="term" value="C:endoplasmic reticulum membrane"/>
    <property type="evidence" value="ECO:0007669"/>
    <property type="project" value="UniProtKB-SubCell"/>
</dbReference>
<dbReference type="STRING" id="914234.M2QYP4"/>
<feature type="transmembrane region" description="Helical" evidence="19">
    <location>
        <begin position="309"/>
        <end position="328"/>
    </location>
</feature>
<evidence type="ECO:0000256" key="14">
    <source>
        <dbReference type="ARBA" id="ARBA00023136"/>
    </source>
</evidence>
<feature type="transmembrane region" description="Helical" evidence="19">
    <location>
        <begin position="279"/>
        <end position="297"/>
    </location>
</feature>
<comment type="similarity">
    <text evidence="4">Belongs to the glycosyltransferase 4 family.</text>
</comment>
<evidence type="ECO:0000313" key="21">
    <source>
        <dbReference type="Proteomes" id="UP000016930"/>
    </source>
</evidence>
<evidence type="ECO:0000256" key="17">
    <source>
        <dbReference type="ARBA" id="ARBA00044717"/>
    </source>
</evidence>
<keyword evidence="13 19" id="KW-1133">Transmembrane helix</keyword>
<dbReference type="OrthoDB" id="10262326at2759"/>
<evidence type="ECO:0000256" key="19">
    <source>
        <dbReference type="SAM" id="Phobius"/>
    </source>
</evidence>
<dbReference type="EMBL" id="KB445816">
    <property type="protein sequence ID" value="EMD31656.1"/>
    <property type="molecule type" value="Genomic_DNA"/>
</dbReference>
<feature type="transmembrane region" description="Helical" evidence="19">
    <location>
        <begin position="438"/>
        <end position="461"/>
    </location>
</feature>
<feature type="transmembrane region" description="Helical" evidence="19">
    <location>
        <begin position="219"/>
        <end position="237"/>
    </location>
</feature>
<comment type="catalytic activity">
    <reaction evidence="18">
        <text>a di-trans,poly-cis-dolichyl phosphate + UDP-N-acetyl-alpha-D-glucosamine = an N-acetyl-alpha-D-glucosaminyl-diphospho-di-trans,poly-cis-dolichol + UMP</text>
        <dbReference type="Rhea" id="RHEA:13289"/>
        <dbReference type="Rhea" id="RHEA-COMP:19498"/>
        <dbReference type="Rhea" id="RHEA-COMP:19507"/>
        <dbReference type="ChEBI" id="CHEBI:57683"/>
        <dbReference type="ChEBI" id="CHEBI:57705"/>
        <dbReference type="ChEBI" id="CHEBI:57865"/>
        <dbReference type="ChEBI" id="CHEBI:58427"/>
        <dbReference type="EC" id="2.7.8.15"/>
    </reaction>
    <physiologicalReaction direction="left-to-right" evidence="18">
        <dbReference type="Rhea" id="RHEA:13290"/>
    </physiologicalReaction>
</comment>
<accession>M2QYP4</accession>
<evidence type="ECO:0000256" key="1">
    <source>
        <dbReference type="ARBA" id="ARBA00001946"/>
    </source>
</evidence>
<dbReference type="GO" id="GO:0016757">
    <property type="term" value="F:glycosyltransferase activity"/>
    <property type="evidence" value="ECO:0007669"/>
    <property type="project" value="UniProtKB-KW"/>
</dbReference>
<keyword evidence="12" id="KW-0460">Magnesium</keyword>
<organism evidence="20 21">
    <name type="scientific">Ceriporiopsis subvermispora (strain B)</name>
    <name type="common">White-rot fungus</name>
    <name type="synonym">Gelatoporia subvermispora</name>
    <dbReference type="NCBI Taxonomy" id="914234"/>
    <lineage>
        <taxon>Eukaryota</taxon>
        <taxon>Fungi</taxon>
        <taxon>Dikarya</taxon>
        <taxon>Basidiomycota</taxon>
        <taxon>Agaricomycotina</taxon>
        <taxon>Agaricomycetes</taxon>
        <taxon>Polyporales</taxon>
        <taxon>Gelatoporiaceae</taxon>
        <taxon>Gelatoporia</taxon>
    </lineage>
</organism>
<keyword evidence="14 19" id="KW-0472">Membrane</keyword>
<dbReference type="PANTHER" id="PTHR10571:SF0">
    <property type="entry name" value="UDP-N-ACETYLGLUCOSAMINE--DOLICHYL-PHOSPHATE N-ACETYLGLUCOSAMINEPHOSPHOTRANSFERASE"/>
    <property type="match status" value="1"/>
</dbReference>
<dbReference type="AlphaFoldDB" id="M2QYP4"/>
<evidence type="ECO:0000313" key="20">
    <source>
        <dbReference type="EMBL" id="EMD31656.1"/>
    </source>
</evidence>
<dbReference type="GO" id="GO:0006488">
    <property type="term" value="P:dolichol-linked oligosaccharide biosynthetic process"/>
    <property type="evidence" value="ECO:0007669"/>
    <property type="project" value="InterPro"/>
</dbReference>
<evidence type="ECO:0000256" key="2">
    <source>
        <dbReference type="ARBA" id="ARBA00004477"/>
    </source>
</evidence>
<dbReference type="Pfam" id="PF00953">
    <property type="entry name" value="Glycos_transf_4"/>
    <property type="match status" value="1"/>
</dbReference>
<comment type="subcellular location">
    <subcellularLocation>
        <location evidence="2">Endoplasmic reticulum membrane</location>
        <topology evidence="2">Multi-pass membrane protein</topology>
    </subcellularLocation>
</comment>
<dbReference type="PANTHER" id="PTHR10571">
    <property type="entry name" value="UDP-N-ACETYLGLUCOSAMINE--DOLICHYL-PHOSPHATE N-ACETYLGLUCOSAMINEPHOSPHOTRANSFERASE"/>
    <property type="match status" value="1"/>
</dbReference>
<feature type="transmembrane region" description="Helical" evidence="19">
    <location>
        <begin position="39"/>
        <end position="65"/>
    </location>
</feature>
<keyword evidence="11" id="KW-0256">Endoplasmic reticulum</keyword>
<evidence type="ECO:0000256" key="7">
    <source>
        <dbReference type="ARBA" id="ARBA00022676"/>
    </source>
</evidence>
<sequence>MAPALRPRPLPRALLFFLLPAAARLLIRPLLDPVLLPALYASLGLPLFALLGALYLVPALGPAPIQAGLKGRDLLKTYNDPIPESLGLVCAPIYILLLILFIPFAFSDSFVAQKGRAETARRGTVIHEFPHHQLSAYLSSLLSLLMATMLGFLDGLPIPIIASIPLLIAYYAERGATGVLLGSLLNLGPLYYAYMSLLSTFCTNSINILAGINGSETSQALIIALSVIVNDLLYLPWPVGFRIALPLHLLGRPAEVDFGGARHAGMAYGSRVLVERHLFSLYFMVPLVAVCAGFLYHNWYPARALPGDTLRYVAGMAFAVVGIQAHFSKALLPFFLPQIFNFVLSCPQLFRLVPCPRHRVPRLDSETSLLHPSKAEFKEKPPSAFATLILRVFATLGLVQLTTDEQTGAITATTNLTILNVLLVRLGPMREESLTKTLICTQVAGSVFAFIVRYGLAGLVYDGNRR</sequence>
<feature type="transmembrane region" description="Helical" evidence="19">
    <location>
        <begin position="191"/>
        <end position="212"/>
    </location>
</feature>
<name>M2QYP4_CERS8</name>
<reference evidence="20 21" key="1">
    <citation type="journal article" date="2012" name="Proc. Natl. Acad. Sci. U.S.A.">
        <title>Comparative genomics of Ceriporiopsis subvermispora and Phanerochaete chrysosporium provide insight into selective ligninolysis.</title>
        <authorList>
            <person name="Fernandez-Fueyo E."/>
            <person name="Ruiz-Duenas F.J."/>
            <person name="Ferreira P."/>
            <person name="Floudas D."/>
            <person name="Hibbett D.S."/>
            <person name="Canessa P."/>
            <person name="Larrondo L.F."/>
            <person name="James T.Y."/>
            <person name="Seelenfreund D."/>
            <person name="Lobos S."/>
            <person name="Polanco R."/>
            <person name="Tello M."/>
            <person name="Honda Y."/>
            <person name="Watanabe T."/>
            <person name="Watanabe T."/>
            <person name="Ryu J.S."/>
            <person name="Kubicek C.P."/>
            <person name="Schmoll M."/>
            <person name="Gaskell J."/>
            <person name="Hammel K.E."/>
            <person name="St John F.J."/>
            <person name="Vanden Wymelenberg A."/>
            <person name="Sabat G."/>
            <person name="Splinter BonDurant S."/>
            <person name="Syed K."/>
            <person name="Yadav J.S."/>
            <person name="Doddapaneni H."/>
            <person name="Subramanian V."/>
            <person name="Lavin J.L."/>
            <person name="Oguiza J.A."/>
            <person name="Perez G."/>
            <person name="Pisabarro A.G."/>
            <person name="Ramirez L."/>
            <person name="Santoyo F."/>
            <person name="Master E."/>
            <person name="Coutinho P.M."/>
            <person name="Henrissat B."/>
            <person name="Lombard V."/>
            <person name="Magnuson J.K."/>
            <person name="Kuees U."/>
            <person name="Hori C."/>
            <person name="Igarashi K."/>
            <person name="Samejima M."/>
            <person name="Held B.W."/>
            <person name="Barry K.W."/>
            <person name="LaButti K.M."/>
            <person name="Lapidus A."/>
            <person name="Lindquist E.A."/>
            <person name="Lucas S.M."/>
            <person name="Riley R."/>
            <person name="Salamov A.A."/>
            <person name="Hoffmeister D."/>
            <person name="Schwenk D."/>
            <person name="Hadar Y."/>
            <person name="Yarden O."/>
            <person name="de Vries R.P."/>
            <person name="Wiebenga A."/>
            <person name="Stenlid J."/>
            <person name="Eastwood D."/>
            <person name="Grigoriev I.V."/>
            <person name="Berka R.M."/>
            <person name="Blanchette R.A."/>
            <person name="Kersten P."/>
            <person name="Martinez A.T."/>
            <person name="Vicuna R."/>
            <person name="Cullen D."/>
        </authorList>
    </citation>
    <scope>NUCLEOTIDE SEQUENCE [LARGE SCALE GENOMIC DNA]</scope>
    <source>
        <strain evidence="20 21">B</strain>
    </source>
</reference>
<keyword evidence="10" id="KW-0479">Metal-binding</keyword>
<evidence type="ECO:0000256" key="15">
    <source>
        <dbReference type="ARBA" id="ARBA00029567"/>
    </source>
</evidence>
<comment type="function">
    <text evidence="17">UDP-N-acetylglucosamine--dolichyl-phosphate N-acetylglucosaminephosphotransferase that operates in the biosynthetic pathway of dolichol-linked oligosaccharides, the glycan precursors employed in protein asparagine (N)-glycosylation. The assembly of dolichol-linked oligosaccharides begins on the cytosolic side of the endoplasmic reticulum membrane and finishes in its lumen. The sequential addition of sugars to dolichol pyrophosphate produces dolichol-linked oligosaccharides containing fourteen sugars, including two GlcNAcs, nine mannoses and three glucoses. Once assembled, the oligosaccharide is transferred from the lipid to nascent proteins by oligosaccharyltransferases. Catalyzes the initial step of dolichol-linked oligosaccharide biosynthesis, transfering GlcNAc-1-P from cytosolic UDP-GlcNAc onto the carrier lipid dolichyl phosphate (P-dolichol), yielding GlcNAc-P-P-dolichol embedded in the cytoplasmic leaflet of the endoplasmic reticulum membrane.</text>
</comment>
<feature type="transmembrane region" description="Helical" evidence="19">
    <location>
        <begin position="160"/>
        <end position="185"/>
    </location>
</feature>
<dbReference type="InterPro" id="IPR000715">
    <property type="entry name" value="Glycosyl_transferase_4"/>
</dbReference>
<dbReference type="UniPathway" id="UPA00378"/>